<reference evidence="7" key="1">
    <citation type="submission" date="2024-06" db="EMBL/GenBank/DDBJ databases">
        <title>Diversity, functionality, and evolutionary history of bacterial symbionts in false click beetles (Coleoptera, Throscidae).</title>
        <authorList>
            <person name="Wierz J.C."/>
            <person name="Malm H."/>
            <person name="Kaltenpoth M."/>
            <person name="Engl T."/>
        </authorList>
    </citation>
    <scope>NUCLEOTIDE SEQUENCE</scope>
    <source>
        <strain evidence="7">Tser</strain>
    </source>
</reference>
<name>A0AAU7QSV9_9FLAO</name>
<dbReference type="GO" id="GO:0003735">
    <property type="term" value="F:structural constituent of ribosome"/>
    <property type="evidence" value="ECO:0007669"/>
    <property type="project" value="InterPro"/>
</dbReference>
<dbReference type="GO" id="GO:0005840">
    <property type="term" value="C:ribosome"/>
    <property type="evidence" value="ECO:0007669"/>
    <property type="project" value="UniProtKB-KW"/>
</dbReference>
<accession>A0AAU7QSV9</accession>
<comment type="function">
    <text evidence="4 6">Binds together with bS18 to 16S ribosomal RNA.</text>
</comment>
<dbReference type="AlphaFoldDB" id="A0AAU7QSV9"/>
<evidence type="ECO:0000313" key="7">
    <source>
        <dbReference type="EMBL" id="XBT18165.1"/>
    </source>
</evidence>
<evidence type="ECO:0000256" key="5">
    <source>
        <dbReference type="ARBA" id="ARBA00035294"/>
    </source>
</evidence>
<comment type="similarity">
    <text evidence="1 6">Belongs to the bacterial ribosomal protein bS6 family.</text>
</comment>
<evidence type="ECO:0000256" key="3">
    <source>
        <dbReference type="ARBA" id="ARBA00023274"/>
    </source>
</evidence>
<dbReference type="Gene3D" id="3.30.70.60">
    <property type="match status" value="1"/>
</dbReference>
<dbReference type="GO" id="GO:0006412">
    <property type="term" value="P:translation"/>
    <property type="evidence" value="ECO:0007669"/>
    <property type="project" value="UniProtKB-UniRule"/>
</dbReference>
<keyword evidence="3 6" id="KW-0687">Ribonucleoprotein</keyword>
<keyword evidence="6" id="KW-0699">rRNA-binding</keyword>
<gene>
    <name evidence="6 7" type="primary">rpsF</name>
    <name evidence="7" type="ORF">ABNO52_00955</name>
</gene>
<dbReference type="SUPFAM" id="SSF54995">
    <property type="entry name" value="Ribosomal protein S6"/>
    <property type="match status" value="1"/>
</dbReference>
<evidence type="ECO:0000256" key="4">
    <source>
        <dbReference type="ARBA" id="ARBA00035104"/>
    </source>
</evidence>
<dbReference type="InterPro" id="IPR035980">
    <property type="entry name" value="Ribosomal_bS6_sf"/>
</dbReference>
<dbReference type="HAMAP" id="MF_00360">
    <property type="entry name" value="Ribosomal_bS6"/>
    <property type="match status" value="1"/>
</dbReference>
<dbReference type="InterPro" id="IPR014717">
    <property type="entry name" value="Transl_elong_EF1B/ribsomal_bS6"/>
</dbReference>
<keyword evidence="2 6" id="KW-0689">Ribosomal protein</keyword>
<sequence>MNFYEIILILNPILEKKKKKIVKLINNYIKKKYGEIIYQEYWGIKNFSYIIKKYNKGFYYLIEFKILPRYISYLKKKIKEEENILRYLIIKLDKIAIKYLHNKRNIK</sequence>
<dbReference type="PANTHER" id="PTHR21011:SF1">
    <property type="entry name" value="SMALL RIBOSOMAL SUBUNIT PROTEIN BS6M"/>
    <property type="match status" value="1"/>
</dbReference>
<protein>
    <recommendedName>
        <fullName evidence="5 6">Small ribosomal subunit protein bS6</fullName>
    </recommendedName>
</protein>
<dbReference type="PANTHER" id="PTHR21011">
    <property type="entry name" value="MITOCHONDRIAL 28S RIBOSOMAL PROTEIN S6"/>
    <property type="match status" value="1"/>
</dbReference>
<dbReference type="GO" id="GO:0070181">
    <property type="term" value="F:small ribosomal subunit rRNA binding"/>
    <property type="evidence" value="ECO:0007669"/>
    <property type="project" value="TreeGrafter"/>
</dbReference>
<dbReference type="CDD" id="cd00473">
    <property type="entry name" value="bS6"/>
    <property type="match status" value="1"/>
</dbReference>
<evidence type="ECO:0000256" key="2">
    <source>
        <dbReference type="ARBA" id="ARBA00022980"/>
    </source>
</evidence>
<dbReference type="NCBIfam" id="TIGR00166">
    <property type="entry name" value="S6"/>
    <property type="match status" value="1"/>
</dbReference>
<dbReference type="GO" id="GO:0005737">
    <property type="term" value="C:cytoplasm"/>
    <property type="evidence" value="ECO:0007669"/>
    <property type="project" value="UniProtKB-ARBA"/>
</dbReference>
<dbReference type="GO" id="GO:1990904">
    <property type="term" value="C:ribonucleoprotein complex"/>
    <property type="evidence" value="ECO:0007669"/>
    <property type="project" value="UniProtKB-KW"/>
</dbReference>
<dbReference type="EMBL" id="CP157893">
    <property type="protein sequence ID" value="XBT18165.1"/>
    <property type="molecule type" value="Genomic_DNA"/>
</dbReference>
<dbReference type="Pfam" id="PF01250">
    <property type="entry name" value="Ribosomal_S6"/>
    <property type="match status" value="1"/>
</dbReference>
<keyword evidence="6" id="KW-0694">RNA-binding</keyword>
<evidence type="ECO:0000256" key="1">
    <source>
        <dbReference type="ARBA" id="ARBA00009512"/>
    </source>
</evidence>
<dbReference type="InterPro" id="IPR020814">
    <property type="entry name" value="Ribosomal_S6_plastid/chlpt"/>
</dbReference>
<organism evidence="7">
    <name type="scientific">Candidatus Shikimatogenerans sp. Tser</name>
    <dbReference type="NCBI Taxonomy" id="3158568"/>
    <lineage>
        <taxon>Bacteria</taxon>
        <taxon>Pseudomonadati</taxon>
        <taxon>Bacteroidota</taxon>
        <taxon>Flavobacteriia</taxon>
        <taxon>Flavobacteriales</taxon>
        <taxon>Candidatus Shikimatogenerans</taxon>
    </lineage>
</organism>
<dbReference type="InterPro" id="IPR000529">
    <property type="entry name" value="Ribosomal_bS6"/>
</dbReference>
<proteinExistence type="inferred from homology"/>
<evidence type="ECO:0000256" key="6">
    <source>
        <dbReference type="HAMAP-Rule" id="MF_00360"/>
    </source>
</evidence>